<dbReference type="PROSITE" id="PS00165">
    <property type="entry name" value="DEHYDRATASE_SER_THR"/>
    <property type="match status" value="1"/>
</dbReference>
<evidence type="ECO:0000256" key="5">
    <source>
        <dbReference type="ARBA" id="ARBA00018679"/>
    </source>
</evidence>
<evidence type="ECO:0000256" key="4">
    <source>
        <dbReference type="ARBA" id="ARBA00013028"/>
    </source>
</evidence>
<name>A0A486XTM0_9GAMM</name>
<dbReference type="Pfam" id="PF00291">
    <property type="entry name" value="PALP"/>
    <property type="match status" value="1"/>
</dbReference>
<evidence type="ECO:0000256" key="10">
    <source>
        <dbReference type="ARBA" id="ARBA00049144"/>
    </source>
</evidence>
<dbReference type="AlphaFoldDB" id="A0A486XTM0"/>
<feature type="domain" description="Tryptophan synthase beta chain-like PALP" evidence="13">
    <location>
        <begin position="93"/>
        <end position="361"/>
    </location>
</feature>
<dbReference type="PANTHER" id="PTHR42690:SF1">
    <property type="entry name" value="THREONINE SYNTHASE-LIKE 2"/>
    <property type="match status" value="1"/>
</dbReference>
<dbReference type="InterPro" id="IPR001926">
    <property type="entry name" value="TrpB-like_PALP"/>
</dbReference>
<dbReference type="InterPro" id="IPR037158">
    <property type="entry name" value="Thr_synth_N_sf"/>
</dbReference>
<keyword evidence="9 15" id="KW-0456">Lyase</keyword>
<dbReference type="InterPro" id="IPR051166">
    <property type="entry name" value="Threonine_Synthase"/>
</dbReference>
<dbReference type="EMBL" id="CAAJGR010000130">
    <property type="protein sequence ID" value="VHO05600.1"/>
    <property type="molecule type" value="Genomic_DNA"/>
</dbReference>
<organism evidence="15">
    <name type="scientific">Rheinheimera sp. BAL341</name>
    <dbReference type="NCBI Taxonomy" id="1708203"/>
    <lineage>
        <taxon>Bacteria</taxon>
        <taxon>Pseudomonadati</taxon>
        <taxon>Pseudomonadota</taxon>
        <taxon>Gammaproteobacteria</taxon>
        <taxon>Chromatiales</taxon>
        <taxon>Chromatiaceae</taxon>
        <taxon>Rheinheimera</taxon>
    </lineage>
</organism>
<evidence type="ECO:0000256" key="1">
    <source>
        <dbReference type="ARBA" id="ARBA00001933"/>
    </source>
</evidence>
<dbReference type="InterPro" id="IPR000634">
    <property type="entry name" value="Ser/Thr_deHydtase_PyrdxlP-BS"/>
</dbReference>
<dbReference type="Gene3D" id="3.40.50.1100">
    <property type="match status" value="2"/>
</dbReference>
<dbReference type="NCBIfam" id="TIGR00260">
    <property type="entry name" value="thrC"/>
    <property type="match status" value="1"/>
</dbReference>
<evidence type="ECO:0000256" key="3">
    <source>
        <dbReference type="ARBA" id="ARBA00005517"/>
    </source>
</evidence>
<evidence type="ECO:0000259" key="14">
    <source>
        <dbReference type="Pfam" id="PF14821"/>
    </source>
</evidence>
<keyword evidence="8 12" id="KW-0663">Pyridoxal phosphate</keyword>
<comment type="pathway">
    <text evidence="2">Amino-acid biosynthesis; L-threonine biosynthesis; L-threonine from L-aspartate: step 5/5.</text>
</comment>
<comment type="cofactor">
    <cofactor evidence="1 12">
        <name>pyridoxal 5'-phosphate</name>
        <dbReference type="ChEBI" id="CHEBI:597326"/>
    </cofactor>
</comment>
<accession>A0A486XTM0</accession>
<dbReference type="EC" id="4.2.3.1" evidence="4 11"/>
<dbReference type="Pfam" id="PF14821">
    <property type="entry name" value="Thr_synth_N"/>
    <property type="match status" value="1"/>
</dbReference>
<protein>
    <recommendedName>
        <fullName evidence="5 11">Threonine synthase</fullName>
        <ecNumber evidence="4 11">4.2.3.1</ecNumber>
    </recommendedName>
</protein>
<dbReference type="UniPathway" id="UPA00050">
    <property type="reaction ID" value="UER00065"/>
</dbReference>
<dbReference type="InterPro" id="IPR036052">
    <property type="entry name" value="TrpB-like_PALP_sf"/>
</dbReference>
<keyword evidence="7" id="KW-0791">Threonine biosynthesis</keyword>
<dbReference type="GO" id="GO:0030170">
    <property type="term" value="F:pyridoxal phosphate binding"/>
    <property type="evidence" value="ECO:0007669"/>
    <property type="project" value="InterPro"/>
</dbReference>
<evidence type="ECO:0000256" key="9">
    <source>
        <dbReference type="ARBA" id="ARBA00023239"/>
    </source>
</evidence>
<evidence type="ECO:0000256" key="11">
    <source>
        <dbReference type="NCBIfam" id="TIGR00260"/>
    </source>
</evidence>
<evidence type="ECO:0000259" key="13">
    <source>
        <dbReference type="Pfam" id="PF00291"/>
    </source>
</evidence>
<evidence type="ECO:0000256" key="8">
    <source>
        <dbReference type="ARBA" id="ARBA00022898"/>
    </source>
</evidence>
<proteinExistence type="inferred from homology"/>
<gene>
    <name evidence="15" type="ORF">BAL341_2684</name>
</gene>
<dbReference type="GO" id="GO:0004795">
    <property type="term" value="F:threonine synthase activity"/>
    <property type="evidence" value="ECO:0007669"/>
    <property type="project" value="UniProtKB-UniRule"/>
</dbReference>
<dbReference type="Gene3D" id="3.90.1380.10">
    <property type="entry name" value="Threonine synthase, N-terminal domain"/>
    <property type="match status" value="1"/>
</dbReference>
<feature type="modified residue" description="N6-(pyridoxal phosphate)lysine" evidence="12">
    <location>
        <position position="104"/>
    </location>
</feature>
<comment type="catalytic activity">
    <reaction evidence="10">
        <text>O-phospho-L-homoserine + H2O = L-threonine + phosphate</text>
        <dbReference type="Rhea" id="RHEA:10840"/>
        <dbReference type="ChEBI" id="CHEBI:15377"/>
        <dbReference type="ChEBI" id="CHEBI:43474"/>
        <dbReference type="ChEBI" id="CHEBI:57590"/>
        <dbReference type="ChEBI" id="CHEBI:57926"/>
        <dbReference type="EC" id="4.2.3.1"/>
    </reaction>
</comment>
<dbReference type="PANTHER" id="PTHR42690">
    <property type="entry name" value="THREONINE SYNTHASE FAMILY MEMBER"/>
    <property type="match status" value="1"/>
</dbReference>
<dbReference type="InterPro" id="IPR004450">
    <property type="entry name" value="Thr_synthase-like"/>
</dbReference>
<dbReference type="GO" id="GO:0009088">
    <property type="term" value="P:threonine biosynthetic process"/>
    <property type="evidence" value="ECO:0007669"/>
    <property type="project" value="UniProtKB-UniRule"/>
</dbReference>
<dbReference type="InterPro" id="IPR029144">
    <property type="entry name" value="Thr_synth_N"/>
</dbReference>
<evidence type="ECO:0000256" key="6">
    <source>
        <dbReference type="ARBA" id="ARBA00022605"/>
    </source>
</evidence>
<dbReference type="FunFam" id="3.40.50.1100:FF:000022">
    <property type="entry name" value="Threonine synthase"/>
    <property type="match status" value="1"/>
</dbReference>
<evidence type="ECO:0000256" key="12">
    <source>
        <dbReference type="PIRSR" id="PIRSR604450-51"/>
    </source>
</evidence>
<dbReference type="SUPFAM" id="SSF53686">
    <property type="entry name" value="Tryptophan synthase beta subunit-like PLP-dependent enzymes"/>
    <property type="match status" value="1"/>
</dbReference>
<comment type="similarity">
    <text evidence="3">Belongs to the threonine synthase family.</text>
</comment>
<evidence type="ECO:0000256" key="2">
    <source>
        <dbReference type="ARBA" id="ARBA00004979"/>
    </source>
</evidence>
<evidence type="ECO:0000256" key="7">
    <source>
        <dbReference type="ARBA" id="ARBA00022697"/>
    </source>
</evidence>
<evidence type="ECO:0000313" key="15">
    <source>
        <dbReference type="EMBL" id="VHO05600.1"/>
    </source>
</evidence>
<sequence length="427" mass="46291">MLLTNIKVPQEQVSFLQAVRQGLGREQGLFFPTSWPKLDIDALLNMPLVQRSSTILQALIGDELSAADVDAMMRNAFTFPAPLVSVTDDVACLELFHGPTLAFKDFGGRFMAQALAKAQAGHKTTIVTATSGDTGAAVAHAFYRQPGVQVVILFPKGKISPLQEKLFTTLGENITTLAVDGDFDQCQALVKQVFDHKALVEKLSINSANSINISRLFAQICYYFEAMAQVPVDKRHQVVIAVPSGNFGNLTAGLIAKALGLPIKRMVAATNANDTVPRYWRSGDWQPKTTVATLSNAMDVAAPNNWPRVEALLAQGVISRSDIEAVMVDEDDTVLGVRQLSQLGYLSEPHAAVAFKALKRSLHEGEYGIFLGTAHPAKFKEQVENILGTPLALPEALARCAAEQGLSKDIPADFTVLQQELLKLEQV</sequence>
<feature type="domain" description="Threonine synthase N-terminal" evidence="14">
    <location>
        <begin position="10"/>
        <end position="77"/>
    </location>
</feature>
<keyword evidence="6" id="KW-0028">Amino-acid biosynthesis</keyword>
<reference evidence="15" key="1">
    <citation type="submission" date="2019-04" db="EMBL/GenBank/DDBJ databases">
        <authorList>
            <person name="Brambilla D."/>
        </authorList>
    </citation>
    <scope>NUCLEOTIDE SEQUENCE</scope>
    <source>
        <strain evidence="15">BAL1</strain>
    </source>
</reference>